<dbReference type="SUPFAM" id="SSF56784">
    <property type="entry name" value="HAD-like"/>
    <property type="match status" value="1"/>
</dbReference>
<comment type="cofactor">
    <cofactor evidence="1">
        <name>Mg(2+)</name>
        <dbReference type="ChEBI" id="CHEBI:18420"/>
    </cofactor>
</comment>
<protein>
    <submittedName>
        <fullName evidence="5">HAD family phosphatase</fullName>
    </submittedName>
</protein>
<dbReference type="InterPro" id="IPR023198">
    <property type="entry name" value="PGP-like_dom2"/>
</dbReference>
<dbReference type="InterPro" id="IPR006439">
    <property type="entry name" value="HAD-SF_hydro_IA"/>
</dbReference>
<evidence type="ECO:0000256" key="4">
    <source>
        <dbReference type="ARBA" id="ARBA00022842"/>
    </source>
</evidence>
<keyword evidence="6" id="KW-1185">Reference proteome</keyword>
<dbReference type="PANTHER" id="PTHR46193:SF10">
    <property type="entry name" value="6-PHOSPHOGLUCONATE PHOSPHATASE"/>
    <property type="match status" value="1"/>
</dbReference>
<evidence type="ECO:0000256" key="1">
    <source>
        <dbReference type="ARBA" id="ARBA00001946"/>
    </source>
</evidence>
<organism evidence="5 6">
    <name type="scientific">Planosporangium thailandense</name>
    <dbReference type="NCBI Taxonomy" id="765197"/>
    <lineage>
        <taxon>Bacteria</taxon>
        <taxon>Bacillati</taxon>
        <taxon>Actinomycetota</taxon>
        <taxon>Actinomycetes</taxon>
        <taxon>Micromonosporales</taxon>
        <taxon>Micromonosporaceae</taxon>
        <taxon>Planosporangium</taxon>
    </lineage>
</organism>
<comment type="caution">
    <text evidence="5">The sequence shown here is derived from an EMBL/GenBank/DDBJ whole genome shotgun (WGS) entry which is preliminary data.</text>
</comment>
<keyword evidence="3" id="KW-0479">Metal-binding</keyword>
<name>A0ABX0XZQ9_9ACTN</name>
<reference evidence="5 6" key="1">
    <citation type="submission" date="2020-03" db="EMBL/GenBank/DDBJ databases">
        <title>WGS of the type strain of Planosporangium spp.</title>
        <authorList>
            <person name="Thawai C."/>
        </authorList>
    </citation>
    <scope>NUCLEOTIDE SEQUENCE [LARGE SCALE GENOMIC DNA]</scope>
    <source>
        <strain evidence="5 6">TBRC 5610</strain>
    </source>
</reference>
<dbReference type="Gene3D" id="1.10.150.240">
    <property type="entry name" value="Putative phosphatase, domain 2"/>
    <property type="match status" value="1"/>
</dbReference>
<dbReference type="Proteomes" id="UP000722989">
    <property type="component" value="Unassembled WGS sequence"/>
</dbReference>
<gene>
    <name evidence="5" type="ORF">HC031_13500</name>
</gene>
<dbReference type="SFLD" id="SFLDG01129">
    <property type="entry name" value="C1.5:_HAD__Beta-PGM__Phosphata"/>
    <property type="match status" value="1"/>
</dbReference>
<dbReference type="InterPro" id="IPR036412">
    <property type="entry name" value="HAD-like_sf"/>
</dbReference>
<sequence>MVFDCDGTLVDSERIGVQVGRRMLADLGVTLTEAEFVERFVGCSKQHWTDEVARVVGGPPPADWSRRHDELFAVALEQLRPVPGAVEVLDALDGLGVPYRLASNSDRAHIARTLELTGLADRFTGRVHSAHDVARGKPAPDVYLAAAAAAGVDPGECWVVEDSPFGVEAGVAAGMRTFAFTGGVHPRARLARPGVPALDELVDLVPLLERHLLSTRSTPGNCYPTVP</sequence>
<dbReference type="PANTHER" id="PTHR46193">
    <property type="entry name" value="6-PHOSPHOGLUCONATE PHOSPHATASE"/>
    <property type="match status" value="1"/>
</dbReference>
<accession>A0ABX0XZQ9</accession>
<dbReference type="SFLD" id="SFLDG01135">
    <property type="entry name" value="C1.5.6:_HAD__Beta-PGM__Phospha"/>
    <property type="match status" value="1"/>
</dbReference>
<dbReference type="NCBIfam" id="TIGR01509">
    <property type="entry name" value="HAD-SF-IA-v3"/>
    <property type="match status" value="1"/>
</dbReference>
<dbReference type="InterPro" id="IPR023214">
    <property type="entry name" value="HAD_sf"/>
</dbReference>
<evidence type="ECO:0000256" key="2">
    <source>
        <dbReference type="ARBA" id="ARBA00006171"/>
    </source>
</evidence>
<evidence type="ECO:0000313" key="6">
    <source>
        <dbReference type="Proteomes" id="UP000722989"/>
    </source>
</evidence>
<comment type="similarity">
    <text evidence="2">Belongs to the HAD-like hydrolase superfamily. CbbY/CbbZ/Gph/YieH family.</text>
</comment>
<proteinExistence type="inferred from homology"/>
<evidence type="ECO:0000256" key="3">
    <source>
        <dbReference type="ARBA" id="ARBA00022723"/>
    </source>
</evidence>
<dbReference type="EMBL" id="JAATVY010000007">
    <property type="protein sequence ID" value="NJC70722.1"/>
    <property type="molecule type" value="Genomic_DNA"/>
</dbReference>
<keyword evidence="4" id="KW-0460">Magnesium</keyword>
<evidence type="ECO:0000313" key="5">
    <source>
        <dbReference type="EMBL" id="NJC70722.1"/>
    </source>
</evidence>
<dbReference type="Gene3D" id="3.40.50.1000">
    <property type="entry name" value="HAD superfamily/HAD-like"/>
    <property type="match status" value="1"/>
</dbReference>
<dbReference type="InterPro" id="IPR051600">
    <property type="entry name" value="Beta-PGM-like"/>
</dbReference>
<dbReference type="SFLD" id="SFLDS00003">
    <property type="entry name" value="Haloacid_Dehalogenase"/>
    <property type="match status" value="1"/>
</dbReference>
<dbReference type="Pfam" id="PF00702">
    <property type="entry name" value="Hydrolase"/>
    <property type="match status" value="1"/>
</dbReference>